<sequence length="451" mass="49147">MQAITSAAFFNSGEQQSRQALVDRKESDSDSSFYYVASVLSNGKSDSSFSWVKEDDKCTSVKGIIDPVLGCTFEEEELENTIHPISPAESFYVGFHPTLSPIPEECESSMIESDYNCSVESNLSANKVSDACMAVSVSTEKRSHKRRTQAWNRLTRLWHRKNSNVDIEDKEKSSCENSGVKDKNVSVSSSAKVDVENDDNQSIISDSSCDLESLRELTPVSSIDMFEHLDCLSSNASSLASSAEYSLGNCTVEAEEPSSSTSSSLVAEQNDDDYSPSISSSLVAGDHEAICSSNIINLADVAYSSDGDNDDDSSEDYSSEDDDSYSLSISSSLVAEQDDNETIYSSNKIYSIGAGSSSDDDIIEDDGYSPSISSSLVVEEYDTEIVYFPNKGPVIIVDWQTAEILQANGGRIRKASLFGSCDDLVNDPDYATFANSSILREIKINYNILKN</sequence>
<protein>
    <submittedName>
        <fullName evidence="1">Unnamed protein product</fullName>
    </submittedName>
</protein>
<comment type="caution">
    <text evidence="1">The sequence shown here is derived from an EMBL/GenBank/DDBJ whole genome shotgun (WGS) entry which is preliminary data.</text>
</comment>
<evidence type="ECO:0000313" key="1">
    <source>
        <dbReference type="EMBL" id="GME79681.1"/>
    </source>
</evidence>
<accession>A0ACB5T2L7</accession>
<proteinExistence type="predicted"/>
<dbReference type="Proteomes" id="UP001165064">
    <property type="component" value="Unassembled WGS sequence"/>
</dbReference>
<reference evidence="1" key="1">
    <citation type="submission" date="2023-04" db="EMBL/GenBank/DDBJ databases">
        <title>Ambrosiozyma monospora NBRC 10751.</title>
        <authorList>
            <person name="Ichikawa N."/>
            <person name="Sato H."/>
            <person name="Tonouchi N."/>
        </authorList>
    </citation>
    <scope>NUCLEOTIDE SEQUENCE</scope>
    <source>
        <strain evidence="1">NBRC 10751</strain>
    </source>
</reference>
<organism evidence="1 2">
    <name type="scientific">Ambrosiozyma monospora</name>
    <name type="common">Yeast</name>
    <name type="synonym">Endomycopsis monosporus</name>
    <dbReference type="NCBI Taxonomy" id="43982"/>
    <lineage>
        <taxon>Eukaryota</taxon>
        <taxon>Fungi</taxon>
        <taxon>Dikarya</taxon>
        <taxon>Ascomycota</taxon>
        <taxon>Saccharomycotina</taxon>
        <taxon>Pichiomycetes</taxon>
        <taxon>Pichiales</taxon>
        <taxon>Pichiaceae</taxon>
        <taxon>Ambrosiozyma</taxon>
    </lineage>
</organism>
<evidence type="ECO:0000313" key="2">
    <source>
        <dbReference type="Proteomes" id="UP001165064"/>
    </source>
</evidence>
<dbReference type="EMBL" id="BSXS01002697">
    <property type="protein sequence ID" value="GME79681.1"/>
    <property type="molecule type" value="Genomic_DNA"/>
</dbReference>
<keyword evidence="2" id="KW-1185">Reference proteome</keyword>
<gene>
    <name evidence="1" type="ORF">Amon02_000407300</name>
</gene>
<name>A0ACB5T2L7_AMBMO</name>